<proteinExistence type="predicted"/>
<evidence type="ECO:0000313" key="2">
    <source>
        <dbReference type="Proteomes" id="UP000190625"/>
    </source>
</evidence>
<protein>
    <submittedName>
        <fullName evidence="1">Uncharacterized protein</fullName>
    </submittedName>
</protein>
<reference evidence="2" key="1">
    <citation type="submission" date="2017-02" db="EMBL/GenBank/DDBJ databases">
        <authorList>
            <person name="Varghese N."/>
            <person name="Submissions S."/>
        </authorList>
    </citation>
    <scope>NUCLEOTIDE SEQUENCE [LARGE SCALE GENOMIC DNA]</scope>
    <source>
        <strain evidence="2">ATCC BAA-73</strain>
    </source>
</reference>
<dbReference type="AlphaFoldDB" id="A0A1T4L2N2"/>
<dbReference type="OrthoDB" id="10009782at2"/>
<dbReference type="RefSeq" id="WP_078809502.1">
    <property type="nucleotide sequence ID" value="NZ_FUWM01000007.1"/>
</dbReference>
<dbReference type="EMBL" id="FUWM01000007">
    <property type="protein sequence ID" value="SJZ48903.1"/>
    <property type="molecule type" value="Genomic_DNA"/>
</dbReference>
<evidence type="ECO:0000313" key="1">
    <source>
        <dbReference type="EMBL" id="SJZ48903.1"/>
    </source>
</evidence>
<gene>
    <name evidence="1" type="ORF">SAMN02745118_01007</name>
</gene>
<name>A0A1T4L2N2_9FIRM</name>
<dbReference type="Proteomes" id="UP000190625">
    <property type="component" value="Unassembled WGS sequence"/>
</dbReference>
<organism evidence="1 2">
    <name type="scientific">Selenihalanaerobacter shriftii</name>
    <dbReference type="NCBI Taxonomy" id="142842"/>
    <lineage>
        <taxon>Bacteria</taxon>
        <taxon>Bacillati</taxon>
        <taxon>Bacillota</taxon>
        <taxon>Clostridia</taxon>
        <taxon>Halanaerobiales</taxon>
        <taxon>Halobacteroidaceae</taxon>
        <taxon>Selenihalanaerobacter</taxon>
    </lineage>
</organism>
<keyword evidence="2" id="KW-1185">Reference proteome</keyword>
<accession>A0A1T4L2N2</accession>
<sequence length="113" mass="13045">MKKNLTNLLIFICVILAILGISYKLNKINNKQIKNPGLQITIEGGGKIIKNNIKELIIFKDKGGELEYLQIKDLENKEEEVYNFDRIINLNYGPKIKQKIKFKPLSQLQSEVK</sequence>
<dbReference type="STRING" id="142842.SAMN02745118_01007"/>